<keyword evidence="7" id="KW-0732">Signal</keyword>
<feature type="chain" id="PRO_5012260836" evidence="7">
    <location>
        <begin position="26"/>
        <end position="327"/>
    </location>
</feature>
<protein>
    <submittedName>
        <fullName evidence="8">Glycoside hydrolase, family 43</fullName>
    </submittedName>
</protein>
<feature type="signal peptide" evidence="7">
    <location>
        <begin position="1"/>
        <end position="25"/>
    </location>
</feature>
<evidence type="ECO:0000256" key="3">
    <source>
        <dbReference type="ARBA" id="ARBA00023295"/>
    </source>
</evidence>
<keyword evidence="3 6" id="KW-0326">Glycosidase</keyword>
<reference evidence="8" key="1">
    <citation type="submission" date="2016-03" db="EMBL/GenBank/DDBJ databases">
        <authorList>
            <person name="Ploux O."/>
        </authorList>
    </citation>
    <scope>NUCLEOTIDE SEQUENCE</scope>
    <source>
        <strain evidence="8">UC1</strain>
    </source>
</reference>
<dbReference type="AlphaFoldDB" id="A0A1Y5NYB6"/>
<dbReference type="InterPro" id="IPR051795">
    <property type="entry name" value="Glycosyl_Hydrlase_43"/>
</dbReference>
<name>A0A1Y5NYB6_9MICO</name>
<dbReference type="InterPro" id="IPR006710">
    <property type="entry name" value="Glyco_hydro_43"/>
</dbReference>
<evidence type="ECO:0000256" key="6">
    <source>
        <dbReference type="RuleBase" id="RU361187"/>
    </source>
</evidence>
<dbReference type="CDD" id="cd08999">
    <property type="entry name" value="GH43_ABN-like"/>
    <property type="match status" value="1"/>
</dbReference>
<organism evidence="8">
    <name type="scientific">uncultured Microbacterium sp</name>
    <dbReference type="NCBI Taxonomy" id="191216"/>
    <lineage>
        <taxon>Bacteria</taxon>
        <taxon>Bacillati</taxon>
        <taxon>Actinomycetota</taxon>
        <taxon>Actinomycetes</taxon>
        <taxon>Micrococcales</taxon>
        <taxon>Microbacteriaceae</taxon>
        <taxon>Microbacterium</taxon>
        <taxon>environmental samples</taxon>
    </lineage>
</organism>
<evidence type="ECO:0000256" key="5">
    <source>
        <dbReference type="PIRSR" id="PIRSR606710-2"/>
    </source>
</evidence>
<dbReference type="Pfam" id="PF04616">
    <property type="entry name" value="Glyco_hydro_43"/>
    <property type="match status" value="1"/>
</dbReference>
<feature type="site" description="Important for catalytic activity, responsible for pKa modulation of the active site Glu and correct orientation of both the proton donor and substrate" evidence="5">
    <location>
        <position position="163"/>
    </location>
</feature>
<dbReference type="PROSITE" id="PS51257">
    <property type="entry name" value="PROKAR_LIPOPROTEIN"/>
    <property type="match status" value="1"/>
</dbReference>
<sequence>MTSGLRRALVLALGGALALGAAACAAPSAEPAPTPEPDGPAAFVLDEDFPDPDVIADGDGFAAFGTGSGGLNIRIARSDDLRSWTVERRDALPALPAWASTGRTWAPEVTATGDGYLMYFTAEHTDSGRQCIGVAAAASLDDDFVAASDEPLVCPVDEGGAIDASTFDDVDGTRYLLWKTDGNCCSLDTWLMIAPLSADGRALAGEPRQLVKQTLAWEGSLVEAPVLVFRDGRYRLLYSANDYGGDAYAIGVASSTALEGPYEKRPDPLLSTAASDGAFLGPGGQDVVSTEDGDVLVFHGWDEQYIYRGLHARPITWGDEPTVDIGG</sequence>
<dbReference type="Gene3D" id="2.115.10.20">
    <property type="entry name" value="Glycosyl hydrolase domain, family 43"/>
    <property type="match status" value="1"/>
</dbReference>
<dbReference type="PANTHER" id="PTHR42812:SF5">
    <property type="entry name" value="ENDO-ARABINASE"/>
    <property type="match status" value="1"/>
</dbReference>
<feature type="active site" description="Proton acceptor" evidence="4">
    <location>
        <position position="51"/>
    </location>
</feature>
<dbReference type="RefSeq" id="WP_295574324.1">
    <property type="nucleotide sequence ID" value="NZ_FLQR01000004.1"/>
</dbReference>
<evidence type="ECO:0000313" key="8">
    <source>
        <dbReference type="EMBL" id="SBS71374.1"/>
    </source>
</evidence>
<evidence type="ECO:0000256" key="7">
    <source>
        <dbReference type="SAM" id="SignalP"/>
    </source>
</evidence>
<dbReference type="SUPFAM" id="SSF75005">
    <property type="entry name" value="Arabinanase/levansucrase/invertase"/>
    <property type="match status" value="1"/>
</dbReference>
<evidence type="ECO:0000256" key="4">
    <source>
        <dbReference type="PIRSR" id="PIRSR606710-1"/>
    </source>
</evidence>
<dbReference type="PANTHER" id="PTHR42812">
    <property type="entry name" value="BETA-XYLOSIDASE"/>
    <property type="match status" value="1"/>
</dbReference>
<gene>
    <name evidence="8" type="ORF">MIPYR_120036</name>
</gene>
<comment type="similarity">
    <text evidence="1 6">Belongs to the glycosyl hydrolase 43 family.</text>
</comment>
<evidence type="ECO:0000256" key="2">
    <source>
        <dbReference type="ARBA" id="ARBA00022801"/>
    </source>
</evidence>
<accession>A0A1Y5NYB6</accession>
<evidence type="ECO:0000256" key="1">
    <source>
        <dbReference type="ARBA" id="ARBA00009865"/>
    </source>
</evidence>
<dbReference type="InterPro" id="IPR023296">
    <property type="entry name" value="Glyco_hydro_beta-prop_sf"/>
</dbReference>
<proteinExistence type="inferred from homology"/>
<dbReference type="GO" id="GO:0004553">
    <property type="term" value="F:hydrolase activity, hydrolyzing O-glycosyl compounds"/>
    <property type="evidence" value="ECO:0007669"/>
    <property type="project" value="InterPro"/>
</dbReference>
<feature type="active site" description="Proton donor" evidence="4">
    <location>
        <position position="223"/>
    </location>
</feature>
<dbReference type="EMBL" id="FLQR01000004">
    <property type="protein sequence ID" value="SBS71374.1"/>
    <property type="molecule type" value="Genomic_DNA"/>
</dbReference>
<keyword evidence="2 6" id="KW-0378">Hydrolase</keyword>
<dbReference type="GO" id="GO:0005975">
    <property type="term" value="P:carbohydrate metabolic process"/>
    <property type="evidence" value="ECO:0007669"/>
    <property type="project" value="InterPro"/>
</dbReference>